<organism evidence="2 3">
    <name type="scientific">Caerostris darwini</name>
    <dbReference type="NCBI Taxonomy" id="1538125"/>
    <lineage>
        <taxon>Eukaryota</taxon>
        <taxon>Metazoa</taxon>
        <taxon>Ecdysozoa</taxon>
        <taxon>Arthropoda</taxon>
        <taxon>Chelicerata</taxon>
        <taxon>Arachnida</taxon>
        <taxon>Araneae</taxon>
        <taxon>Araneomorphae</taxon>
        <taxon>Entelegynae</taxon>
        <taxon>Araneoidea</taxon>
        <taxon>Araneidae</taxon>
        <taxon>Caerostris</taxon>
    </lineage>
</organism>
<dbReference type="EMBL" id="BPLQ01008077">
    <property type="protein sequence ID" value="GIY34528.1"/>
    <property type="molecule type" value="Genomic_DNA"/>
</dbReference>
<proteinExistence type="predicted"/>
<dbReference type="AlphaFoldDB" id="A0AAV4SJC4"/>
<comment type="caution">
    <text evidence="2">The sequence shown here is derived from an EMBL/GenBank/DDBJ whole genome shotgun (WGS) entry which is preliminary data.</text>
</comment>
<sequence>MEAENQFAVLETTIEPENNPEQRKTRLLPFFILPDQNWPQLSCKQKSQVPSLISSLSRGRFLKCAHCAVEYTTTECTQPKESSKTCVNCKGSHIAYWRGCSRFPRKRHHQSKRKLELIEKAPIRDSENFPQLQHLIHPQSQLSTKELPMRTSFQSNHINNHPNKQNQLRPYDANPLINSPRRNKWARCTESLSNSSPRTTNNSDEKSCIILEHYGALIFN</sequence>
<accession>A0AAV4SJC4</accession>
<reference evidence="2 3" key="1">
    <citation type="submission" date="2021-06" db="EMBL/GenBank/DDBJ databases">
        <title>Caerostris darwini draft genome.</title>
        <authorList>
            <person name="Kono N."/>
            <person name="Arakawa K."/>
        </authorList>
    </citation>
    <scope>NUCLEOTIDE SEQUENCE [LARGE SCALE GENOMIC DNA]</scope>
</reference>
<name>A0AAV4SJC4_9ARAC</name>
<protein>
    <submittedName>
        <fullName evidence="2">Uncharacterized protein</fullName>
    </submittedName>
</protein>
<keyword evidence="3" id="KW-1185">Reference proteome</keyword>
<dbReference type="Proteomes" id="UP001054837">
    <property type="component" value="Unassembled WGS sequence"/>
</dbReference>
<feature type="region of interest" description="Disordered" evidence="1">
    <location>
        <begin position="153"/>
        <end position="180"/>
    </location>
</feature>
<gene>
    <name evidence="2" type="ORF">CDAR_554351</name>
</gene>
<evidence type="ECO:0000256" key="1">
    <source>
        <dbReference type="SAM" id="MobiDB-lite"/>
    </source>
</evidence>
<feature type="compositionally biased region" description="Polar residues" evidence="1">
    <location>
        <begin position="153"/>
        <end position="168"/>
    </location>
</feature>
<evidence type="ECO:0000313" key="3">
    <source>
        <dbReference type="Proteomes" id="UP001054837"/>
    </source>
</evidence>
<evidence type="ECO:0000313" key="2">
    <source>
        <dbReference type="EMBL" id="GIY34528.1"/>
    </source>
</evidence>